<accession>A0A2U2BUQ6</accession>
<evidence type="ECO:0000313" key="3">
    <source>
        <dbReference type="EMBL" id="PWE17766.1"/>
    </source>
</evidence>
<dbReference type="Gene3D" id="3.60.110.10">
    <property type="entry name" value="Carbon-nitrogen hydrolase"/>
    <property type="match status" value="1"/>
</dbReference>
<evidence type="ECO:0000259" key="2">
    <source>
        <dbReference type="PROSITE" id="PS50263"/>
    </source>
</evidence>
<dbReference type="PANTHER" id="PTHR46044:SF1">
    <property type="entry name" value="CN HYDROLASE DOMAIN-CONTAINING PROTEIN"/>
    <property type="match status" value="1"/>
</dbReference>
<feature type="domain" description="CN hydrolase" evidence="2">
    <location>
        <begin position="14"/>
        <end position="292"/>
    </location>
</feature>
<dbReference type="GO" id="GO:0003824">
    <property type="term" value="F:catalytic activity"/>
    <property type="evidence" value="ECO:0007669"/>
    <property type="project" value="InterPro"/>
</dbReference>
<dbReference type="Pfam" id="PF00795">
    <property type="entry name" value="CN_hydrolase"/>
    <property type="match status" value="1"/>
</dbReference>
<dbReference type="PANTHER" id="PTHR46044">
    <property type="entry name" value="NITRILASE"/>
    <property type="match status" value="1"/>
</dbReference>
<comment type="similarity">
    <text evidence="1">Belongs to the carbon-nitrogen hydrolase superfamily. Nitrilase family.</text>
</comment>
<dbReference type="AlphaFoldDB" id="A0A2U2BUQ6"/>
<sequence>MLPAPQRAGSIPLSVIAVVQDAPKLFDADETIARFARRLAEAAEANADLVVFPEAFLGGYPKGVDFGIRVGMRLPESRELYRRYFESAFPRGSTRLDKIARLVREAGVNCVAGLIESVHRTLYCSTATFDRSGAIAGWHRKLMPTAMERVIWGSGDASTIEPAALDIGVAATAICWENYMPRYRAHLYERGTRYWCAPTVDDREVWLPSMRMIALEGRCLVASACQMMTRADGPDDGFHPIQGDDPDAVLIRGGSCIVSPMGEVLHAPVFDQRGVFTVAFDESELIGSALDLDPAGHYTRPDVFPPESDLP</sequence>
<dbReference type="SUPFAM" id="SSF56317">
    <property type="entry name" value="Carbon-nitrogen hydrolase"/>
    <property type="match status" value="1"/>
</dbReference>
<name>A0A2U2BUQ6_9PROT</name>
<keyword evidence="4" id="KW-1185">Reference proteome</keyword>
<protein>
    <submittedName>
        <fullName evidence="3">Nitrilase</fullName>
    </submittedName>
</protein>
<dbReference type="EMBL" id="QEXV01000003">
    <property type="protein sequence ID" value="PWE17766.1"/>
    <property type="molecule type" value="Genomic_DNA"/>
</dbReference>
<proteinExistence type="inferred from homology"/>
<reference evidence="4" key="1">
    <citation type="submission" date="2018-05" db="EMBL/GenBank/DDBJ databases">
        <authorList>
            <person name="Liu B.-T."/>
        </authorList>
    </citation>
    <scope>NUCLEOTIDE SEQUENCE [LARGE SCALE GENOMIC DNA]</scope>
    <source>
        <strain evidence="4">WD6-1</strain>
    </source>
</reference>
<dbReference type="InterPro" id="IPR003010">
    <property type="entry name" value="C-N_Hydrolase"/>
</dbReference>
<dbReference type="CDD" id="cd07564">
    <property type="entry name" value="nitrilases_CHs"/>
    <property type="match status" value="1"/>
</dbReference>
<dbReference type="InterPro" id="IPR044149">
    <property type="entry name" value="Nitrilases_CHs"/>
</dbReference>
<dbReference type="Proteomes" id="UP000245168">
    <property type="component" value="Unassembled WGS sequence"/>
</dbReference>
<evidence type="ECO:0000313" key="4">
    <source>
        <dbReference type="Proteomes" id="UP000245168"/>
    </source>
</evidence>
<dbReference type="InterPro" id="IPR036526">
    <property type="entry name" value="C-N_Hydrolase_sf"/>
</dbReference>
<gene>
    <name evidence="3" type="ORF">DDZ18_08920</name>
</gene>
<organism evidence="3 4">
    <name type="scientific">Marinicauda salina</name>
    <dbReference type="NCBI Taxonomy" id="2135793"/>
    <lineage>
        <taxon>Bacteria</taxon>
        <taxon>Pseudomonadati</taxon>
        <taxon>Pseudomonadota</taxon>
        <taxon>Alphaproteobacteria</taxon>
        <taxon>Maricaulales</taxon>
        <taxon>Maricaulaceae</taxon>
        <taxon>Marinicauda</taxon>
    </lineage>
</organism>
<dbReference type="PROSITE" id="PS50263">
    <property type="entry name" value="CN_HYDROLASE"/>
    <property type="match status" value="1"/>
</dbReference>
<dbReference type="OrthoDB" id="9803803at2"/>
<evidence type="ECO:0000256" key="1">
    <source>
        <dbReference type="ARBA" id="ARBA00008129"/>
    </source>
</evidence>
<comment type="caution">
    <text evidence="3">The sequence shown here is derived from an EMBL/GenBank/DDBJ whole genome shotgun (WGS) entry which is preliminary data.</text>
</comment>